<feature type="transmembrane region" description="Helical" evidence="9">
    <location>
        <begin position="130"/>
        <end position="150"/>
    </location>
</feature>
<evidence type="ECO:0000259" key="10">
    <source>
        <dbReference type="PROSITE" id="PS50109"/>
    </source>
</evidence>
<keyword evidence="9" id="KW-1133">Transmembrane helix</keyword>
<accession>A0A934M344</accession>
<dbReference type="InterPro" id="IPR036097">
    <property type="entry name" value="HisK_dim/P_sf"/>
</dbReference>
<dbReference type="Pfam" id="PF25323">
    <property type="entry name" value="6TM_PilS"/>
    <property type="match status" value="1"/>
</dbReference>
<keyword evidence="9" id="KW-0812">Transmembrane</keyword>
<dbReference type="EMBL" id="JAEIJD010000003">
    <property type="protein sequence ID" value="MBI6629474.1"/>
    <property type="molecule type" value="Genomic_DNA"/>
</dbReference>
<evidence type="ECO:0000256" key="5">
    <source>
        <dbReference type="ARBA" id="ARBA00022679"/>
    </source>
</evidence>
<dbReference type="PANTHER" id="PTHR44936">
    <property type="entry name" value="SENSOR PROTEIN CREC"/>
    <property type="match status" value="1"/>
</dbReference>
<keyword evidence="6" id="KW-0547">Nucleotide-binding</keyword>
<dbReference type="PROSITE" id="PS50109">
    <property type="entry name" value="HIS_KIN"/>
    <property type="match status" value="1"/>
</dbReference>
<feature type="transmembrane region" description="Helical" evidence="9">
    <location>
        <begin position="47"/>
        <end position="72"/>
    </location>
</feature>
<dbReference type="InterPro" id="IPR005467">
    <property type="entry name" value="His_kinase_dom"/>
</dbReference>
<evidence type="ECO:0000256" key="6">
    <source>
        <dbReference type="ARBA" id="ARBA00022741"/>
    </source>
</evidence>
<dbReference type="InterPro" id="IPR047770">
    <property type="entry name" value="RegB"/>
</dbReference>
<dbReference type="InterPro" id="IPR036890">
    <property type="entry name" value="HATPase_C_sf"/>
</dbReference>
<evidence type="ECO:0000313" key="12">
    <source>
        <dbReference type="Proteomes" id="UP000613255"/>
    </source>
</evidence>
<sequence length="462" mass="50775">MIESDVSLLDGRTQRNWIRLRTLILLRWFAIVGQLAAIKVAHQVYQIQLELGLCYMAVGVSMIGNLIAMFVYPENKRLSEPETLITVLFDLLQLALLLYLTGGLNNPFAMLLLGPVTVAASVMGLRSTLIIGASAITLVTLLAQFHLPLLLPDGSVLQMPDIFLFGNGTAIIIATLFMGAYSRRVSSEMQSMNDALAATQLALAREQKLTDLGGVVAAAAHELGTPLATIKLASSELIDELADNPDLREDATLIGEQADRCRDILRDMGRAGKDDLHLRQAPLSAVLAEAAEPHMNRGKAVYFEEVPGDDDHQPIIMRKSELIHGFRNLIQNAVDFADANIWIETRWSDDQIAIRIMDDGHGFPPTLIGRIGDPFMRRRTAPSDPSTRPEYEGMGLGLFIAKILLERTGAELTFANGSNPFNNPGKEYTRRGAVVEVIWPRDKIDAHPDGIAPAHGRNERFS</sequence>
<dbReference type="CDD" id="cd00082">
    <property type="entry name" value="HisKA"/>
    <property type="match status" value="1"/>
</dbReference>
<dbReference type="Pfam" id="PF02518">
    <property type="entry name" value="HATPase_c"/>
    <property type="match status" value="1"/>
</dbReference>
<dbReference type="SMART" id="SM00388">
    <property type="entry name" value="HisKA"/>
    <property type="match status" value="1"/>
</dbReference>
<dbReference type="PANTHER" id="PTHR44936:SF10">
    <property type="entry name" value="SENSOR PROTEIN RSTB"/>
    <property type="match status" value="1"/>
</dbReference>
<organism evidence="11 12">
    <name type="scientific">Pontibaca salina</name>
    <dbReference type="NCBI Taxonomy" id="2795731"/>
    <lineage>
        <taxon>Bacteria</taxon>
        <taxon>Pseudomonadati</taxon>
        <taxon>Pseudomonadota</taxon>
        <taxon>Alphaproteobacteria</taxon>
        <taxon>Rhodobacterales</taxon>
        <taxon>Roseobacteraceae</taxon>
        <taxon>Pontibaca</taxon>
    </lineage>
</organism>
<dbReference type="EC" id="2.7.13.3" evidence="3"/>
<evidence type="ECO:0000256" key="4">
    <source>
        <dbReference type="ARBA" id="ARBA00022475"/>
    </source>
</evidence>
<name>A0A934M344_9RHOB</name>
<proteinExistence type="predicted"/>
<evidence type="ECO:0000256" key="9">
    <source>
        <dbReference type="SAM" id="Phobius"/>
    </source>
</evidence>
<dbReference type="Gene3D" id="1.10.287.130">
    <property type="match status" value="1"/>
</dbReference>
<keyword evidence="9" id="KW-0472">Membrane</keyword>
<keyword evidence="4" id="KW-1003">Cell membrane</keyword>
<dbReference type="SUPFAM" id="SSF47384">
    <property type="entry name" value="Homodimeric domain of signal transducing histidine kinase"/>
    <property type="match status" value="1"/>
</dbReference>
<dbReference type="SUPFAM" id="SSF55874">
    <property type="entry name" value="ATPase domain of HSP90 chaperone/DNA topoisomerase II/histidine kinase"/>
    <property type="match status" value="1"/>
</dbReference>
<comment type="caution">
    <text evidence="11">The sequence shown here is derived from an EMBL/GenBank/DDBJ whole genome shotgun (WGS) entry which is preliminary data.</text>
</comment>
<gene>
    <name evidence="11" type="ORF">JAO82_06210</name>
</gene>
<comment type="subcellular location">
    <subcellularLocation>
        <location evidence="2">Cell membrane</location>
        <topology evidence="2">Multi-pass membrane protein</topology>
    </subcellularLocation>
</comment>
<evidence type="ECO:0000313" key="11">
    <source>
        <dbReference type="EMBL" id="MBI6629474.1"/>
    </source>
</evidence>
<keyword evidence="8" id="KW-0067">ATP-binding</keyword>
<dbReference type="InterPro" id="IPR003661">
    <property type="entry name" value="HisK_dim/P_dom"/>
</dbReference>
<feature type="domain" description="Histidine kinase" evidence="10">
    <location>
        <begin position="218"/>
        <end position="443"/>
    </location>
</feature>
<evidence type="ECO:0000256" key="8">
    <source>
        <dbReference type="ARBA" id="ARBA00022840"/>
    </source>
</evidence>
<feature type="transmembrane region" description="Helical" evidence="9">
    <location>
        <begin position="84"/>
        <end position="102"/>
    </location>
</feature>
<feature type="transmembrane region" description="Helical" evidence="9">
    <location>
        <begin position="20"/>
        <end position="41"/>
    </location>
</feature>
<feature type="transmembrane region" description="Helical" evidence="9">
    <location>
        <begin position="162"/>
        <end position="182"/>
    </location>
</feature>
<dbReference type="RefSeq" id="WP_198685490.1">
    <property type="nucleotide sequence ID" value="NZ_JAEIJD010000003.1"/>
</dbReference>
<dbReference type="SMART" id="SM00387">
    <property type="entry name" value="HATPase_c"/>
    <property type="match status" value="1"/>
</dbReference>
<dbReference type="InterPro" id="IPR003594">
    <property type="entry name" value="HATPase_dom"/>
</dbReference>
<evidence type="ECO:0000256" key="7">
    <source>
        <dbReference type="ARBA" id="ARBA00022777"/>
    </source>
</evidence>
<dbReference type="Proteomes" id="UP000613255">
    <property type="component" value="Unassembled WGS sequence"/>
</dbReference>
<protein>
    <recommendedName>
        <fullName evidence="3">histidine kinase</fullName>
        <ecNumber evidence="3">2.7.13.3</ecNumber>
    </recommendedName>
</protein>
<dbReference type="Gene3D" id="3.30.565.10">
    <property type="entry name" value="Histidine kinase-like ATPase, C-terminal domain"/>
    <property type="match status" value="1"/>
</dbReference>
<keyword evidence="7 11" id="KW-0418">Kinase</keyword>
<dbReference type="GO" id="GO:0005524">
    <property type="term" value="F:ATP binding"/>
    <property type="evidence" value="ECO:0007669"/>
    <property type="project" value="UniProtKB-KW"/>
</dbReference>
<comment type="catalytic activity">
    <reaction evidence="1">
        <text>ATP + protein L-histidine = ADP + protein N-phospho-L-histidine.</text>
        <dbReference type="EC" id="2.7.13.3"/>
    </reaction>
</comment>
<reference evidence="11" key="1">
    <citation type="submission" date="2020-12" db="EMBL/GenBank/DDBJ databases">
        <title>Pontibaca salina gen. nov., sp. nov., isolated from marine sediment.</title>
        <authorList>
            <person name="Bo J."/>
            <person name="Wang S."/>
            <person name="Song X."/>
            <person name="Du Z."/>
        </authorList>
    </citation>
    <scope>NUCLEOTIDE SEQUENCE</scope>
    <source>
        <strain evidence="11">S1109L</strain>
    </source>
</reference>
<evidence type="ECO:0000256" key="1">
    <source>
        <dbReference type="ARBA" id="ARBA00000085"/>
    </source>
</evidence>
<evidence type="ECO:0000256" key="3">
    <source>
        <dbReference type="ARBA" id="ARBA00012438"/>
    </source>
</evidence>
<dbReference type="GO" id="GO:0005886">
    <property type="term" value="C:plasma membrane"/>
    <property type="evidence" value="ECO:0007669"/>
    <property type="project" value="UniProtKB-SubCell"/>
</dbReference>
<keyword evidence="12" id="KW-1185">Reference proteome</keyword>
<dbReference type="NCBIfam" id="NF045988">
    <property type="entry name" value="HisKinRegBRhodob"/>
    <property type="match status" value="1"/>
</dbReference>
<evidence type="ECO:0000256" key="2">
    <source>
        <dbReference type="ARBA" id="ARBA00004651"/>
    </source>
</evidence>
<dbReference type="AlphaFoldDB" id="A0A934M344"/>
<dbReference type="Pfam" id="PF00512">
    <property type="entry name" value="HisKA"/>
    <property type="match status" value="1"/>
</dbReference>
<keyword evidence="5" id="KW-0808">Transferase</keyword>
<dbReference type="NCBIfam" id="NF033792">
    <property type="entry name" value="ActS_PrrB_HisK"/>
    <property type="match status" value="1"/>
</dbReference>
<dbReference type="InterPro" id="IPR050980">
    <property type="entry name" value="2C_sensor_his_kinase"/>
</dbReference>
<dbReference type="GO" id="GO:0000155">
    <property type="term" value="F:phosphorelay sensor kinase activity"/>
    <property type="evidence" value="ECO:0007669"/>
    <property type="project" value="InterPro"/>
</dbReference>